<reference evidence="3" key="1">
    <citation type="submission" date="2025-08" db="UniProtKB">
        <authorList>
            <consortium name="RefSeq"/>
        </authorList>
    </citation>
    <scope>IDENTIFICATION</scope>
</reference>
<dbReference type="Proteomes" id="UP000515161">
    <property type="component" value="Unplaced"/>
</dbReference>
<dbReference type="InParanoid" id="A0A6P8UMH5"/>
<sequence>MEARRGVLVFSTFGKTRKITITKEVLLAVTDKLRATTKTKDNDEGDEKDTFWGEVCQELGISDSKTNRTRLHHAYNHHKKMRHKTQMVTAAPASPSTDSDHTACPIDSDHSSTDIDRTVPATPSSVRQAFTETSEPEDVSECNSSGTYDSSSHSKDGQLLHSFKLPSNPSFFFCANSWVKRKGSLFSCVGYCRFDDCPVEVEVDIEDESSLKAVVTFRGEKAWHNCEELKHRPVRADERDALANALTSKLPRSVYLDKLNKLDDTVLASGNRDQVPSTGVMKTLSWQARKKLRKHSNEMISLRKMMEEELETEEAVIKKL</sequence>
<dbReference type="AlphaFoldDB" id="A0A6P8UMH5"/>
<dbReference type="GeneID" id="117550291"/>
<organism evidence="2 3">
    <name type="scientific">Gymnodraco acuticeps</name>
    <name type="common">Antarctic dragonfish</name>
    <dbReference type="NCBI Taxonomy" id="8218"/>
    <lineage>
        <taxon>Eukaryota</taxon>
        <taxon>Metazoa</taxon>
        <taxon>Chordata</taxon>
        <taxon>Craniata</taxon>
        <taxon>Vertebrata</taxon>
        <taxon>Euteleostomi</taxon>
        <taxon>Actinopterygii</taxon>
        <taxon>Neopterygii</taxon>
        <taxon>Teleostei</taxon>
        <taxon>Neoteleostei</taxon>
        <taxon>Acanthomorphata</taxon>
        <taxon>Eupercaria</taxon>
        <taxon>Perciformes</taxon>
        <taxon>Notothenioidei</taxon>
        <taxon>Bathydraconidae</taxon>
        <taxon>Gymnodraco</taxon>
    </lineage>
</organism>
<dbReference type="KEGG" id="gacu:117550291"/>
<evidence type="ECO:0000313" key="2">
    <source>
        <dbReference type="Proteomes" id="UP000515161"/>
    </source>
</evidence>
<gene>
    <name evidence="3" type="primary">LOC117550291</name>
</gene>
<accession>A0A6P8UMH5</accession>
<feature type="compositionally biased region" description="Polar residues" evidence="1">
    <location>
        <begin position="141"/>
        <end position="151"/>
    </location>
</feature>
<evidence type="ECO:0000256" key="1">
    <source>
        <dbReference type="SAM" id="MobiDB-lite"/>
    </source>
</evidence>
<feature type="region of interest" description="Disordered" evidence="1">
    <location>
        <begin position="91"/>
        <end position="153"/>
    </location>
</feature>
<protein>
    <submittedName>
        <fullName evidence="3">Uncharacterized protein LOC117550291</fullName>
    </submittedName>
</protein>
<proteinExistence type="predicted"/>
<dbReference type="RefSeq" id="XP_034078554.1">
    <property type="nucleotide sequence ID" value="XM_034222663.1"/>
</dbReference>
<evidence type="ECO:0000313" key="3">
    <source>
        <dbReference type="RefSeq" id="XP_034078554.1"/>
    </source>
</evidence>
<name>A0A6P8UMH5_GYMAC</name>
<feature type="compositionally biased region" description="Basic and acidic residues" evidence="1">
    <location>
        <begin position="107"/>
        <end position="117"/>
    </location>
</feature>
<keyword evidence="2" id="KW-1185">Reference proteome</keyword>
<feature type="compositionally biased region" description="Polar residues" evidence="1">
    <location>
        <begin position="121"/>
        <end position="133"/>
    </location>
</feature>